<evidence type="ECO:0000313" key="16">
    <source>
        <dbReference type="RefSeq" id="XP_022099242.1"/>
    </source>
</evidence>
<dbReference type="Proteomes" id="UP000694845">
    <property type="component" value="Unplaced"/>
</dbReference>
<dbReference type="InterPro" id="IPR020845">
    <property type="entry name" value="AMP-binding_CS"/>
</dbReference>
<evidence type="ECO:0000256" key="8">
    <source>
        <dbReference type="ARBA" id="ARBA00024495"/>
    </source>
</evidence>
<comment type="catalytic activity">
    <reaction evidence="6">
        <text>5-hydroxy-(6E,8Z,11Z,14Z)-eicosatetraenoate + ATP + CoA = 5-hydroxy-(6E,8Z,11Z,14Z)-eicosatetraenoyl-CoA + AMP + diphosphate</text>
        <dbReference type="Rhea" id="RHEA:52108"/>
        <dbReference type="ChEBI" id="CHEBI:30616"/>
        <dbReference type="ChEBI" id="CHEBI:33019"/>
        <dbReference type="ChEBI" id="CHEBI:57287"/>
        <dbReference type="ChEBI" id="CHEBI:65341"/>
        <dbReference type="ChEBI" id="CHEBI:136407"/>
        <dbReference type="ChEBI" id="CHEBI:456215"/>
    </reaction>
    <physiologicalReaction direction="left-to-right" evidence="6">
        <dbReference type="Rhea" id="RHEA:52109"/>
    </physiologicalReaction>
</comment>
<dbReference type="PANTHER" id="PTHR43272">
    <property type="entry name" value="LONG-CHAIN-FATTY-ACID--COA LIGASE"/>
    <property type="match status" value="1"/>
</dbReference>
<evidence type="ECO:0000256" key="2">
    <source>
        <dbReference type="ARBA" id="ARBA00022598"/>
    </source>
</evidence>
<dbReference type="GO" id="GO:0016020">
    <property type="term" value="C:membrane"/>
    <property type="evidence" value="ECO:0007669"/>
    <property type="project" value="TreeGrafter"/>
</dbReference>
<evidence type="ECO:0000259" key="14">
    <source>
        <dbReference type="Pfam" id="PF00501"/>
    </source>
</evidence>
<dbReference type="EC" id="6.2.1.3" evidence="13"/>
<comment type="catalytic activity">
    <reaction evidence="7">
        <text>a long-chain fatty acid + ATP + CoA = a long-chain fatty acyl-CoA + AMP + diphosphate</text>
        <dbReference type="Rhea" id="RHEA:15421"/>
        <dbReference type="ChEBI" id="CHEBI:30616"/>
        <dbReference type="ChEBI" id="CHEBI:33019"/>
        <dbReference type="ChEBI" id="CHEBI:57287"/>
        <dbReference type="ChEBI" id="CHEBI:57560"/>
        <dbReference type="ChEBI" id="CHEBI:83139"/>
        <dbReference type="ChEBI" id="CHEBI:456215"/>
        <dbReference type="EC" id="6.2.1.3"/>
    </reaction>
    <physiologicalReaction direction="left-to-right" evidence="7">
        <dbReference type="Rhea" id="RHEA:15422"/>
    </physiologicalReaction>
</comment>
<dbReference type="OrthoDB" id="1700726at2759"/>
<comment type="catalytic activity">
    <reaction evidence="11">
        <text>(E)-hexadec-2-enoate + ATP + CoA = (2E)-hexadecenoyl-CoA + AMP + diphosphate</text>
        <dbReference type="Rhea" id="RHEA:36139"/>
        <dbReference type="ChEBI" id="CHEBI:30616"/>
        <dbReference type="ChEBI" id="CHEBI:33019"/>
        <dbReference type="ChEBI" id="CHEBI:57287"/>
        <dbReference type="ChEBI" id="CHEBI:61526"/>
        <dbReference type="ChEBI" id="CHEBI:72745"/>
        <dbReference type="ChEBI" id="CHEBI:456215"/>
    </reaction>
    <physiologicalReaction direction="left-to-right" evidence="11">
        <dbReference type="Rhea" id="RHEA:36140"/>
    </physiologicalReaction>
</comment>
<sequence>MQNSRDCFTVMLGMDLCEPQDSKRMESVLQYCIEHPLLTVGVTAAALSAASMAMSNGPEPVKRAFSLDRQSVELPGPEHIHVSPLNDYRNGQLVIQDGYQPKISTCYEALDFGLKASGDGPCLGWRDSSDEPFQWLTYSQVKEMAFQLGSALIKKGCPPGNGTNIGVYSQNRPEWIIMDHACMSYSMVAVALYDTLGIEACKHIINLTEMRAIFIDKAPKLDILLDILGEGSAVKLVVIFEGPVPEDKQEALEARGIELVLYRDMLEIGTNNRQEPVVPKKDDVVSICFTSGTTGIPKGARMTHDNFLNDSKGLQVYVGNDYWMSKDDIHLSYLPLAHQYERLVMYILLQRGARIGFFQGDIKKLLDDVQALRPTVFPSVPRLLNRIYDRVMTSVNSAGWIKRTLFNLAFSKKKAEVEKGIVRNDSIWDKIVFRKVQGLLGGRVRWIITGSAPLSTDVITFLRVVFGCLVSEGYGQTECTACATLTALADMSTGHVGAPIPSCMIKLVDVPEMDYFAADDKGEVCFKGPIVFKGYLKMPERTSEAIDEDGWLHSGDIGQWNLNGTLKIIDRKKHIFKLSQGEYVAPEKLESIYTQLPLVAQAFVFGDSLQSFLVGIIVPDEEELKHYAARNNLRGSFKELCELKEVTAAILNQIASHGKEAGLKGFELVKAIHLHAELFSTENDLLTPTFKNKRMTLAEKFKEEIANLYSTP</sequence>
<dbReference type="GO" id="GO:0005524">
    <property type="term" value="F:ATP binding"/>
    <property type="evidence" value="ECO:0007669"/>
    <property type="project" value="UniProtKB-KW"/>
</dbReference>
<dbReference type="Pfam" id="PF00501">
    <property type="entry name" value="AMP-binding"/>
    <property type="match status" value="1"/>
</dbReference>
<dbReference type="InterPro" id="IPR000873">
    <property type="entry name" value="AMP-dep_synth/lig_dom"/>
</dbReference>
<dbReference type="SUPFAM" id="SSF56801">
    <property type="entry name" value="Acetyl-CoA synthetase-like"/>
    <property type="match status" value="1"/>
</dbReference>
<dbReference type="AlphaFoldDB" id="A0A8B7Z2P2"/>
<evidence type="ECO:0000256" key="11">
    <source>
        <dbReference type="ARBA" id="ARBA00024565"/>
    </source>
</evidence>
<evidence type="ECO:0000313" key="15">
    <source>
        <dbReference type="Proteomes" id="UP000694845"/>
    </source>
</evidence>
<evidence type="ECO:0000256" key="3">
    <source>
        <dbReference type="ARBA" id="ARBA00022741"/>
    </source>
</evidence>
<evidence type="ECO:0000256" key="5">
    <source>
        <dbReference type="ARBA" id="ARBA00022840"/>
    </source>
</evidence>
<dbReference type="InterPro" id="IPR045311">
    <property type="entry name" value="LC-FACS_euk"/>
</dbReference>
<dbReference type="KEGG" id="aplc:110983877"/>
<evidence type="ECO:0000256" key="4">
    <source>
        <dbReference type="ARBA" id="ARBA00022832"/>
    </source>
</evidence>
<dbReference type="GO" id="GO:0005783">
    <property type="term" value="C:endoplasmic reticulum"/>
    <property type="evidence" value="ECO:0007669"/>
    <property type="project" value="TreeGrafter"/>
</dbReference>
<name>A0A8B7Z2P2_ACAPL</name>
<comment type="function">
    <text evidence="13">Catalyzes the conversion of long-chain fatty acids to their active form acyl-CoAs for both synthesis of cellular lipids, and degradation via beta-oxidation.</text>
</comment>
<dbReference type="Gene3D" id="3.40.50.12780">
    <property type="entry name" value="N-terminal domain of ligase-like"/>
    <property type="match status" value="1"/>
</dbReference>
<dbReference type="InterPro" id="IPR042099">
    <property type="entry name" value="ANL_N_sf"/>
</dbReference>
<accession>A0A8B7Z2P2</accession>
<comment type="catalytic activity">
    <reaction evidence="12">
        <text>hexadecanoate + ATP + CoA = hexadecanoyl-CoA + AMP + diphosphate</text>
        <dbReference type="Rhea" id="RHEA:30751"/>
        <dbReference type="ChEBI" id="CHEBI:7896"/>
        <dbReference type="ChEBI" id="CHEBI:30616"/>
        <dbReference type="ChEBI" id="CHEBI:33019"/>
        <dbReference type="ChEBI" id="CHEBI:57287"/>
        <dbReference type="ChEBI" id="CHEBI:57379"/>
        <dbReference type="ChEBI" id="CHEBI:456215"/>
    </reaction>
    <physiologicalReaction direction="left-to-right" evidence="12">
        <dbReference type="Rhea" id="RHEA:30752"/>
    </physiologicalReaction>
</comment>
<dbReference type="GeneID" id="110983877"/>
<keyword evidence="3 13" id="KW-0547">Nucleotide-binding</keyword>
<keyword evidence="4 13" id="KW-0276">Fatty acid metabolism</keyword>
<proteinExistence type="inferred from homology"/>
<comment type="catalytic activity">
    <reaction evidence="9">
        <text>15-hydroxy-(5Z,8Z,11Z,13E)-eicosatetraenoate + ATP + CoA = 15-hydroxy-(5Z,8Z,11Z,13E)-eicosatetraenoyl-CoA + AMP + diphosphate</text>
        <dbReference type="Rhea" id="RHEA:52116"/>
        <dbReference type="ChEBI" id="CHEBI:30616"/>
        <dbReference type="ChEBI" id="CHEBI:33019"/>
        <dbReference type="ChEBI" id="CHEBI:57287"/>
        <dbReference type="ChEBI" id="CHEBI:78832"/>
        <dbReference type="ChEBI" id="CHEBI:136409"/>
        <dbReference type="ChEBI" id="CHEBI:456215"/>
    </reaction>
    <physiologicalReaction direction="left-to-right" evidence="9">
        <dbReference type="Rhea" id="RHEA:52117"/>
    </physiologicalReaction>
</comment>
<evidence type="ECO:0000256" key="6">
    <source>
        <dbReference type="ARBA" id="ARBA00024469"/>
    </source>
</evidence>
<feature type="domain" description="AMP-dependent synthetase/ligase" evidence="14">
    <location>
        <begin position="132"/>
        <end position="536"/>
    </location>
</feature>
<organism evidence="15 16">
    <name type="scientific">Acanthaster planci</name>
    <name type="common">Crown-of-thorns starfish</name>
    <dbReference type="NCBI Taxonomy" id="133434"/>
    <lineage>
        <taxon>Eukaryota</taxon>
        <taxon>Metazoa</taxon>
        <taxon>Echinodermata</taxon>
        <taxon>Eleutherozoa</taxon>
        <taxon>Asterozoa</taxon>
        <taxon>Asteroidea</taxon>
        <taxon>Valvatacea</taxon>
        <taxon>Valvatida</taxon>
        <taxon>Acanthasteridae</taxon>
        <taxon>Acanthaster</taxon>
    </lineage>
</organism>
<evidence type="ECO:0000256" key="9">
    <source>
        <dbReference type="ARBA" id="ARBA00024532"/>
    </source>
</evidence>
<evidence type="ECO:0000256" key="13">
    <source>
        <dbReference type="RuleBase" id="RU369030"/>
    </source>
</evidence>
<reference evidence="16" key="1">
    <citation type="submission" date="2025-08" db="UniProtKB">
        <authorList>
            <consortium name="RefSeq"/>
        </authorList>
    </citation>
    <scope>IDENTIFICATION</scope>
</reference>
<evidence type="ECO:0000256" key="12">
    <source>
        <dbReference type="ARBA" id="ARBA00049139"/>
    </source>
</evidence>
<dbReference type="CDD" id="cd05927">
    <property type="entry name" value="LC-FACS_euk"/>
    <property type="match status" value="1"/>
</dbReference>
<dbReference type="PANTHER" id="PTHR43272:SF107">
    <property type="entry name" value="LONG-CHAIN-FATTY-ACID--COA LIGASE 5"/>
    <property type="match status" value="1"/>
</dbReference>
<protein>
    <recommendedName>
        <fullName evidence="13">Long-chain-fatty-acid--CoA ligase</fullName>
        <ecNumber evidence="13">6.2.1.3</ecNumber>
    </recommendedName>
</protein>
<keyword evidence="15" id="KW-1185">Reference proteome</keyword>
<gene>
    <name evidence="16" type="primary">LOC110983877</name>
</gene>
<dbReference type="PROSITE" id="PS00455">
    <property type="entry name" value="AMP_BINDING"/>
    <property type="match status" value="1"/>
</dbReference>
<comment type="similarity">
    <text evidence="1 13">Belongs to the ATP-dependent AMP-binding enzyme family.</text>
</comment>
<comment type="catalytic activity">
    <reaction evidence="8">
        <text>12-hydroxy-(5Z,8Z,10E,14Z)-eicosatetraenoate + ATP + CoA = 12-hydroxy-(5Z,8Z,10E,14Z)-eicosatetraenoyl-CoA + AMP + diphosphate</text>
        <dbReference type="Rhea" id="RHEA:52112"/>
        <dbReference type="ChEBI" id="CHEBI:30616"/>
        <dbReference type="ChEBI" id="CHEBI:33019"/>
        <dbReference type="ChEBI" id="CHEBI:57287"/>
        <dbReference type="ChEBI" id="CHEBI:90718"/>
        <dbReference type="ChEBI" id="CHEBI:136408"/>
        <dbReference type="ChEBI" id="CHEBI:456215"/>
    </reaction>
    <physiologicalReaction direction="left-to-right" evidence="8">
        <dbReference type="Rhea" id="RHEA:52113"/>
    </physiologicalReaction>
</comment>
<evidence type="ECO:0000256" key="7">
    <source>
        <dbReference type="ARBA" id="ARBA00024484"/>
    </source>
</evidence>
<evidence type="ECO:0000256" key="1">
    <source>
        <dbReference type="ARBA" id="ARBA00006432"/>
    </source>
</evidence>
<comment type="catalytic activity">
    <reaction evidence="10">
        <text>(5Z,8Z,11Z,14Z)-eicosatetraenoate + ATP + CoA = (5Z,8Z,11Z,14Z)-eicosatetraenoyl-CoA + AMP + diphosphate</text>
        <dbReference type="Rhea" id="RHEA:19713"/>
        <dbReference type="ChEBI" id="CHEBI:30616"/>
        <dbReference type="ChEBI" id="CHEBI:32395"/>
        <dbReference type="ChEBI" id="CHEBI:33019"/>
        <dbReference type="ChEBI" id="CHEBI:57287"/>
        <dbReference type="ChEBI" id="CHEBI:57368"/>
        <dbReference type="ChEBI" id="CHEBI:456215"/>
        <dbReference type="EC" id="6.2.1.15"/>
    </reaction>
    <physiologicalReaction direction="left-to-right" evidence="10">
        <dbReference type="Rhea" id="RHEA:19714"/>
    </physiologicalReaction>
</comment>
<keyword evidence="13" id="KW-0443">Lipid metabolism</keyword>
<dbReference type="RefSeq" id="XP_022099242.1">
    <property type="nucleotide sequence ID" value="XM_022243550.1"/>
</dbReference>
<keyword evidence="2 13" id="KW-0436">Ligase</keyword>
<keyword evidence="5 13" id="KW-0067">ATP-binding</keyword>
<dbReference type="GO" id="GO:0047676">
    <property type="term" value="F:arachidonate-CoA ligase activity"/>
    <property type="evidence" value="ECO:0007669"/>
    <property type="project" value="UniProtKB-EC"/>
</dbReference>
<evidence type="ECO:0000256" key="10">
    <source>
        <dbReference type="ARBA" id="ARBA00024548"/>
    </source>
</evidence>